<dbReference type="KEGG" id="orp:MOP44_25165"/>
<keyword evidence="3" id="KW-1185">Reference proteome</keyword>
<dbReference type="Proteomes" id="UP001059380">
    <property type="component" value="Chromosome"/>
</dbReference>
<name>A0A9J7BSF4_9BACT</name>
<dbReference type="AlphaFoldDB" id="A0A9J7BSF4"/>
<protein>
    <submittedName>
        <fullName evidence="2">NAD(P)/FAD-dependent oxidoreductase</fullName>
    </submittedName>
</protein>
<dbReference type="SUPFAM" id="SSF51905">
    <property type="entry name" value="FAD/NAD(P)-binding domain"/>
    <property type="match status" value="1"/>
</dbReference>
<dbReference type="InterPro" id="IPR036188">
    <property type="entry name" value="FAD/NAD-bd_sf"/>
</dbReference>
<dbReference type="Pfam" id="PF01593">
    <property type="entry name" value="Amino_oxidase"/>
    <property type="match status" value="1"/>
</dbReference>
<evidence type="ECO:0000313" key="3">
    <source>
        <dbReference type="Proteomes" id="UP001059380"/>
    </source>
</evidence>
<dbReference type="PANTHER" id="PTHR46313:SF3">
    <property type="entry name" value="PROLYCOPENE ISOMERASE, CHLOROPLASTIC"/>
    <property type="match status" value="1"/>
</dbReference>
<accession>A0A9J7BSF4</accession>
<proteinExistence type="predicted"/>
<feature type="domain" description="Amine oxidase" evidence="1">
    <location>
        <begin position="15"/>
        <end position="278"/>
    </location>
</feature>
<dbReference type="RefSeq" id="WP_260793297.1">
    <property type="nucleotide sequence ID" value="NZ_CP093313.1"/>
</dbReference>
<dbReference type="PANTHER" id="PTHR46313">
    <property type="match status" value="1"/>
</dbReference>
<dbReference type="GO" id="GO:0016116">
    <property type="term" value="P:carotenoid metabolic process"/>
    <property type="evidence" value="ECO:0007669"/>
    <property type="project" value="InterPro"/>
</dbReference>
<organism evidence="2 3">
    <name type="scientific">Occallatibacter riparius</name>
    <dbReference type="NCBI Taxonomy" id="1002689"/>
    <lineage>
        <taxon>Bacteria</taxon>
        <taxon>Pseudomonadati</taxon>
        <taxon>Acidobacteriota</taxon>
        <taxon>Terriglobia</taxon>
        <taxon>Terriglobales</taxon>
        <taxon>Acidobacteriaceae</taxon>
        <taxon>Occallatibacter</taxon>
    </lineage>
</organism>
<sequence>MERNGRKIVIIGGGIAGLSAAVYALKCGYDVEVLEMHDMAGGLAMSWKRGDYTFETCLHWLVGSRPGGEFHEMWQEVCDIEKLTFVDPEVFARIEDERGGELNLYTDPDRLEAELLAHAPQDEAPIRALTHGIRSLRKFKIVEPSRGLAGNWRGMLQDVPIFPLLSRLTKMSGKEYGSRFSDSMLRNFFSMGDVGKLPAIAMVLSLAWMGAGNAGYCIGGSQALIRLIEEKIAALGGKIRYKARVRRVLVESDTAVGVQLANGELVRGDWVVSAADGHTTVFELLGGRYIDPVTQKQYQQGETFASYLQVSLGVARDLSGEPPMVSRILEIPIVVDPETTVEHLGFRFFHFDPTFAPVGKTAVTCILPTRNFRYWNELRRNAPMAYYSAKNRIAETVIGVLERRMPGIRAAVETVDVSTPATVMRYTGNWCGSQEGWLFKPGDGMRMLPNHLPGLKQFMMVGQWIMPGGGLPSGPMTARPTVKAICRADRVRFDVAAETPVHEEEAVGV</sequence>
<reference evidence="2" key="1">
    <citation type="submission" date="2021-04" db="EMBL/GenBank/DDBJ databases">
        <title>Phylogenetic analysis of Acidobacteriaceae.</title>
        <authorList>
            <person name="Qiu L."/>
            <person name="Zhang Q."/>
        </authorList>
    </citation>
    <scope>NUCLEOTIDE SEQUENCE</scope>
    <source>
        <strain evidence="2">DSM 25168</strain>
    </source>
</reference>
<dbReference type="GO" id="GO:0016491">
    <property type="term" value="F:oxidoreductase activity"/>
    <property type="evidence" value="ECO:0007669"/>
    <property type="project" value="InterPro"/>
</dbReference>
<evidence type="ECO:0000313" key="2">
    <source>
        <dbReference type="EMBL" id="UWZ83838.1"/>
    </source>
</evidence>
<dbReference type="Gene3D" id="3.50.50.60">
    <property type="entry name" value="FAD/NAD(P)-binding domain"/>
    <property type="match status" value="2"/>
</dbReference>
<evidence type="ECO:0000259" key="1">
    <source>
        <dbReference type="Pfam" id="PF01593"/>
    </source>
</evidence>
<gene>
    <name evidence="2" type="ORF">MOP44_25165</name>
</gene>
<dbReference type="EMBL" id="CP093313">
    <property type="protein sequence ID" value="UWZ83838.1"/>
    <property type="molecule type" value="Genomic_DNA"/>
</dbReference>
<dbReference type="InterPro" id="IPR045892">
    <property type="entry name" value="CrtISO-like"/>
</dbReference>
<dbReference type="InterPro" id="IPR002937">
    <property type="entry name" value="Amino_oxidase"/>
</dbReference>